<evidence type="ECO:0000313" key="2">
    <source>
        <dbReference type="Proteomes" id="UP000195880"/>
    </source>
</evidence>
<name>A0A291W4F3_9ACTN</name>
<dbReference type="AlphaFoldDB" id="A0A291W4F3"/>
<protein>
    <submittedName>
        <fullName evidence="1">Uncharacterized protein</fullName>
    </submittedName>
</protein>
<proteinExistence type="predicted"/>
<geneLocation type="plasmid" evidence="2">
    <name>pmdjk44.1</name>
</geneLocation>
<reference evidence="1 2" key="1">
    <citation type="submission" date="2017-10" db="EMBL/GenBank/DDBJ databases">
        <title>Streptomyces alboflavus Genome sequencing and assembly.</title>
        <authorList>
            <person name="Wang Y."/>
            <person name="Du B."/>
            <person name="Ding Y."/>
            <person name="Liu H."/>
            <person name="Hou Q."/>
            <person name="Liu K."/>
            <person name="Wang C."/>
            <person name="Yao L."/>
        </authorList>
    </citation>
    <scope>NUCLEOTIDE SEQUENCE [LARGE SCALE GENOMIC DNA]</scope>
    <source>
        <strain evidence="1 2">MDJK44</strain>
        <plasmid evidence="2">Plasmid pmdjk44.1</plasmid>
    </source>
</reference>
<keyword evidence="2" id="KW-1185">Reference proteome</keyword>
<gene>
    <name evidence="1" type="ORF">SMD44_p10022</name>
</gene>
<organism evidence="1 2">
    <name type="scientific">Streptomyces alboflavus</name>
    <dbReference type="NCBI Taxonomy" id="67267"/>
    <lineage>
        <taxon>Bacteria</taxon>
        <taxon>Bacillati</taxon>
        <taxon>Actinomycetota</taxon>
        <taxon>Actinomycetes</taxon>
        <taxon>Kitasatosporales</taxon>
        <taxon>Streptomycetaceae</taxon>
        <taxon>Streptomyces</taxon>
    </lineage>
</organism>
<dbReference type="KEGG" id="salf:SMD44_p10022"/>
<accession>A0A291W4F3</accession>
<sequence length="209" mass="23355">MTSTPAQPGGEAASRSRILAEDGRDILMRRSLQEYAPSAHVQIFEAASALDDYRVHWFPRHLETAERCLERAMQALAVGTGEGDPAAWAVAVPYMVELRALHHSAGRLTAFDLSPVPPSRFTPVCPLRLEKISYEGHQRILDAARWLDRAHRETDRFHIARAQHAIHDAARIIGEQLPALSMPLWTLIGRYCAEIHATNLRARPGTSRT</sequence>
<keyword evidence="1" id="KW-0614">Plasmid</keyword>
<dbReference type="Proteomes" id="UP000195880">
    <property type="component" value="Plasmid pMDJK44.1"/>
</dbReference>
<dbReference type="EMBL" id="CP023976">
    <property type="protein sequence ID" value="ATM24521.1"/>
    <property type="molecule type" value="Genomic_DNA"/>
</dbReference>
<evidence type="ECO:0000313" key="1">
    <source>
        <dbReference type="EMBL" id="ATM24521.1"/>
    </source>
</evidence>